<evidence type="ECO:0000313" key="2">
    <source>
        <dbReference type="EMBL" id="EJU00319.1"/>
    </source>
</evidence>
<evidence type="ECO:0000313" key="3">
    <source>
        <dbReference type="Proteomes" id="UP000030653"/>
    </source>
</evidence>
<name>M5FVJ1_DACPD</name>
<organism evidence="2 3">
    <name type="scientific">Dacryopinax primogenitus (strain DJM 731)</name>
    <name type="common">Brown rot fungus</name>
    <dbReference type="NCBI Taxonomy" id="1858805"/>
    <lineage>
        <taxon>Eukaryota</taxon>
        <taxon>Fungi</taxon>
        <taxon>Dikarya</taxon>
        <taxon>Basidiomycota</taxon>
        <taxon>Agaricomycotina</taxon>
        <taxon>Dacrymycetes</taxon>
        <taxon>Dacrymycetales</taxon>
        <taxon>Dacrymycetaceae</taxon>
        <taxon>Dacryopinax</taxon>
    </lineage>
</organism>
<keyword evidence="3" id="KW-1185">Reference proteome</keyword>
<dbReference type="OrthoDB" id="5596707at2759"/>
<dbReference type="STRING" id="1858805.M5FVJ1"/>
<dbReference type="EMBL" id="JH795867">
    <property type="protein sequence ID" value="EJU00319.1"/>
    <property type="molecule type" value="Genomic_DNA"/>
</dbReference>
<sequence>MLNVLMTLTFRELLAVSPDVRKMVNYQTSVHWTQCGVQPVFLQEDTDSIDTMAVTDGTCCKAVQAKDVPTWAHTLHISSNDAPASMVIGKTIVPLCAIKLLVSDNDMKMHGCLDSGSVLVAMNYNMWKDLKVPYYPDSVINMESANDQASSTLGCVHNLCVTIGPISLFLQVHIVCKSPFDLLLGQPFLTLLKCQSLDLLNGDQQLMLTCPNTTIMIIIPTQNWAP</sequence>
<reference evidence="2 3" key="1">
    <citation type="journal article" date="2012" name="Science">
        <title>The Paleozoic origin of enzymatic lignin decomposition reconstructed from 31 fungal genomes.</title>
        <authorList>
            <person name="Floudas D."/>
            <person name="Binder M."/>
            <person name="Riley R."/>
            <person name="Barry K."/>
            <person name="Blanchette R.A."/>
            <person name="Henrissat B."/>
            <person name="Martinez A.T."/>
            <person name="Otillar R."/>
            <person name="Spatafora J.W."/>
            <person name="Yadav J.S."/>
            <person name="Aerts A."/>
            <person name="Benoit I."/>
            <person name="Boyd A."/>
            <person name="Carlson A."/>
            <person name="Copeland A."/>
            <person name="Coutinho P.M."/>
            <person name="de Vries R.P."/>
            <person name="Ferreira P."/>
            <person name="Findley K."/>
            <person name="Foster B."/>
            <person name="Gaskell J."/>
            <person name="Glotzer D."/>
            <person name="Gorecki P."/>
            <person name="Heitman J."/>
            <person name="Hesse C."/>
            <person name="Hori C."/>
            <person name="Igarashi K."/>
            <person name="Jurgens J.A."/>
            <person name="Kallen N."/>
            <person name="Kersten P."/>
            <person name="Kohler A."/>
            <person name="Kuees U."/>
            <person name="Kumar T.K.A."/>
            <person name="Kuo A."/>
            <person name="LaButti K."/>
            <person name="Larrondo L.F."/>
            <person name="Lindquist E."/>
            <person name="Ling A."/>
            <person name="Lombard V."/>
            <person name="Lucas S."/>
            <person name="Lundell T."/>
            <person name="Martin R."/>
            <person name="McLaughlin D.J."/>
            <person name="Morgenstern I."/>
            <person name="Morin E."/>
            <person name="Murat C."/>
            <person name="Nagy L.G."/>
            <person name="Nolan M."/>
            <person name="Ohm R.A."/>
            <person name="Patyshakuliyeva A."/>
            <person name="Rokas A."/>
            <person name="Ruiz-Duenas F.J."/>
            <person name="Sabat G."/>
            <person name="Salamov A."/>
            <person name="Samejima M."/>
            <person name="Schmutz J."/>
            <person name="Slot J.C."/>
            <person name="St John F."/>
            <person name="Stenlid J."/>
            <person name="Sun H."/>
            <person name="Sun S."/>
            <person name="Syed K."/>
            <person name="Tsang A."/>
            <person name="Wiebenga A."/>
            <person name="Young D."/>
            <person name="Pisabarro A."/>
            <person name="Eastwood D.C."/>
            <person name="Martin F."/>
            <person name="Cullen D."/>
            <person name="Grigoriev I.V."/>
            <person name="Hibbett D.S."/>
        </authorList>
    </citation>
    <scope>NUCLEOTIDE SEQUENCE [LARGE SCALE GENOMIC DNA]</scope>
    <source>
        <strain evidence="2 3">DJM-731 SS1</strain>
    </source>
</reference>
<evidence type="ECO:0008006" key="4">
    <source>
        <dbReference type="Google" id="ProtNLM"/>
    </source>
</evidence>
<evidence type="ECO:0000256" key="1">
    <source>
        <dbReference type="SAM" id="SignalP"/>
    </source>
</evidence>
<dbReference type="OMA" id="PNTTIMI"/>
<dbReference type="AlphaFoldDB" id="M5FVJ1"/>
<dbReference type="InterPro" id="IPR021109">
    <property type="entry name" value="Peptidase_aspartic_dom_sf"/>
</dbReference>
<keyword evidence="1" id="KW-0732">Signal</keyword>
<dbReference type="HOGENOM" id="CLU_003921_0_0_1"/>
<feature type="signal peptide" evidence="1">
    <location>
        <begin position="1"/>
        <end position="15"/>
    </location>
</feature>
<dbReference type="GeneID" id="63690333"/>
<accession>M5FVJ1</accession>
<dbReference type="RefSeq" id="XP_040627216.1">
    <property type="nucleotide sequence ID" value="XM_040775271.1"/>
</dbReference>
<dbReference type="Gene3D" id="2.40.70.10">
    <property type="entry name" value="Acid Proteases"/>
    <property type="match status" value="1"/>
</dbReference>
<protein>
    <recommendedName>
        <fullName evidence="4">Aspartic peptidase DDI1-type domain-containing protein</fullName>
    </recommendedName>
</protein>
<dbReference type="CDD" id="cd00303">
    <property type="entry name" value="retropepsin_like"/>
    <property type="match status" value="1"/>
</dbReference>
<gene>
    <name evidence="2" type="ORF">DACRYDRAFT_54541</name>
</gene>
<feature type="chain" id="PRO_5012181149" description="Aspartic peptidase DDI1-type domain-containing protein" evidence="1">
    <location>
        <begin position="16"/>
        <end position="226"/>
    </location>
</feature>
<dbReference type="SUPFAM" id="SSF50630">
    <property type="entry name" value="Acid proteases"/>
    <property type="match status" value="1"/>
</dbReference>
<dbReference type="Proteomes" id="UP000030653">
    <property type="component" value="Unassembled WGS sequence"/>
</dbReference>
<proteinExistence type="predicted"/>